<dbReference type="GO" id="GO:0047444">
    <property type="term" value="F:N-acylneuraminate-9-phosphate synthase activity"/>
    <property type="evidence" value="ECO:0007669"/>
    <property type="project" value="TreeGrafter"/>
</dbReference>
<protein>
    <submittedName>
        <fullName evidence="3">N-acetylneuraminic acid synthase</fullName>
    </submittedName>
</protein>
<dbReference type="EMBL" id="WNKS01000009">
    <property type="protein sequence ID" value="MTV31666.1"/>
    <property type="molecule type" value="Genomic_DNA"/>
</dbReference>
<dbReference type="InterPro" id="IPR051690">
    <property type="entry name" value="PseI-like"/>
</dbReference>
<reference evidence="3 4" key="1">
    <citation type="submission" date="2019-11" db="EMBL/GenBank/DDBJ databases">
        <title>Whole-genome sequence of a Rhodoblastus acidophilus DSM 142.</title>
        <authorList>
            <person name="Kyndt J.A."/>
            <person name="Meyer T.E."/>
        </authorList>
    </citation>
    <scope>NUCLEOTIDE SEQUENCE [LARGE SCALE GENOMIC DNA]</scope>
    <source>
        <strain evidence="3 4">DSM 142</strain>
    </source>
</reference>
<gene>
    <name evidence="3" type="ORF">GJ654_11750</name>
</gene>
<evidence type="ECO:0000259" key="2">
    <source>
        <dbReference type="Pfam" id="PF08666"/>
    </source>
</evidence>
<evidence type="ECO:0000313" key="4">
    <source>
        <dbReference type="Proteomes" id="UP000439113"/>
    </source>
</evidence>
<dbReference type="Pfam" id="PF03102">
    <property type="entry name" value="NeuB"/>
    <property type="match status" value="1"/>
</dbReference>
<dbReference type="SUPFAM" id="SSF51569">
    <property type="entry name" value="Aldolase"/>
    <property type="match status" value="1"/>
</dbReference>
<feature type="domain" description="SAF" evidence="2">
    <location>
        <begin position="284"/>
        <end position="340"/>
    </location>
</feature>
<evidence type="ECO:0000313" key="3">
    <source>
        <dbReference type="EMBL" id="MTV31666.1"/>
    </source>
</evidence>
<dbReference type="InterPro" id="IPR013132">
    <property type="entry name" value="PseI/NeuA/B-like_N"/>
</dbReference>
<dbReference type="AlphaFoldDB" id="A0A6N8DP88"/>
<sequence>MRDAIFTDLFVLELASNHWGKLERGLKIVQDYGRVVRANGVRAAMKLQFRDVDSFIHKDFRDRADIRYVKKTLDTHMPWESYRWLTQAVRDHDMVVMATPFDERSVEKCVEYGVEIMKIASSDIKDWHLIGKIAATRKPVIISTGGASLAEIDAIVAYFNAREIPLAINHCVSLYPSEDADLELNQIDFLINRYPENEIGFSSHEYHDWQASILMAYAKGARTFERHVDIDYDNVPVSAYCSLPHQVDVWFKAFNKAKEMCGGSGKAKRMPPQREIAYLDGLVRGVYARRELPAGHVISAGDVYLAIPLQQGQLSCRELAHGDVLRAAVAADGVVRFDNVLGARSGDEALRAMIETRGLPAEAPQPLLKVAAGG</sequence>
<dbReference type="Gene3D" id="3.90.1210.10">
    <property type="entry name" value="Antifreeze-like/N-acetylneuraminic acid synthase C-terminal domain"/>
    <property type="match status" value="1"/>
</dbReference>
<dbReference type="Proteomes" id="UP000439113">
    <property type="component" value="Unassembled WGS sequence"/>
</dbReference>
<dbReference type="RefSeq" id="WP_210350827.1">
    <property type="nucleotide sequence ID" value="NZ_JAOQNR010000008.1"/>
</dbReference>
<name>A0A6N8DP88_RHOAC</name>
<dbReference type="GO" id="GO:0016051">
    <property type="term" value="P:carbohydrate biosynthetic process"/>
    <property type="evidence" value="ECO:0007669"/>
    <property type="project" value="InterPro"/>
</dbReference>
<dbReference type="InterPro" id="IPR013974">
    <property type="entry name" value="SAF"/>
</dbReference>
<dbReference type="Gene3D" id="3.20.20.70">
    <property type="entry name" value="Aldolase class I"/>
    <property type="match status" value="1"/>
</dbReference>
<dbReference type="InterPro" id="IPR013785">
    <property type="entry name" value="Aldolase_TIM"/>
</dbReference>
<evidence type="ECO:0000259" key="1">
    <source>
        <dbReference type="Pfam" id="PF03102"/>
    </source>
</evidence>
<organism evidence="3 4">
    <name type="scientific">Rhodoblastus acidophilus</name>
    <name type="common">Rhodopseudomonas acidophila</name>
    <dbReference type="NCBI Taxonomy" id="1074"/>
    <lineage>
        <taxon>Bacteria</taxon>
        <taxon>Pseudomonadati</taxon>
        <taxon>Pseudomonadota</taxon>
        <taxon>Alphaproteobacteria</taxon>
        <taxon>Hyphomicrobiales</taxon>
        <taxon>Rhodoblastaceae</taxon>
        <taxon>Rhodoblastus</taxon>
    </lineage>
</organism>
<dbReference type="PANTHER" id="PTHR42966:SF1">
    <property type="entry name" value="SIALIC ACID SYNTHASE"/>
    <property type="match status" value="1"/>
</dbReference>
<comment type="caution">
    <text evidence="3">The sequence shown here is derived from an EMBL/GenBank/DDBJ whole genome shotgun (WGS) entry which is preliminary data.</text>
</comment>
<proteinExistence type="predicted"/>
<feature type="domain" description="PseI/NeuA/B-like" evidence="1">
    <location>
        <begin position="44"/>
        <end position="243"/>
    </location>
</feature>
<dbReference type="Pfam" id="PF08666">
    <property type="entry name" value="SAF"/>
    <property type="match status" value="1"/>
</dbReference>
<dbReference type="PANTHER" id="PTHR42966">
    <property type="entry name" value="N-ACETYLNEURAMINATE SYNTHASE"/>
    <property type="match status" value="1"/>
</dbReference>
<accession>A0A6N8DP88</accession>